<protein>
    <submittedName>
        <fullName evidence="2">Uncharacterized protein</fullName>
    </submittedName>
</protein>
<accession>A0A8D8VS14</accession>
<feature type="region of interest" description="Disordered" evidence="1">
    <location>
        <begin position="52"/>
        <end position="84"/>
    </location>
</feature>
<proteinExistence type="predicted"/>
<evidence type="ECO:0000313" key="2">
    <source>
        <dbReference type="EMBL" id="CAG6633617.1"/>
    </source>
</evidence>
<evidence type="ECO:0000256" key="1">
    <source>
        <dbReference type="SAM" id="MobiDB-lite"/>
    </source>
</evidence>
<reference evidence="2" key="1">
    <citation type="submission" date="2021-05" db="EMBL/GenBank/DDBJ databases">
        <authorList>
            <person name="Alioto T."/>
            <person name="Alioto T."/>
            <person name="Gomez Garrido J."/>
        </authorList>
    </citation>
    <scope>NUCLEOTIDE SEQUENCE</scope>
</reference>
<dbReference type="AlphaFoldDB" id="A0A8D8VS14"/>
<dbReference type="EMBL" id="HBUF01083188">
    <property type="protein sequence ID" value="CAG6633617.1"/>
    <property type="molecule type" value="Transcribed_RNA"/>
</dbReference>
<sequence>MIILIYKKRQMRGSMKQNKGRENKEGNSEYCSRGRMMMGRERENIREIFRIRRRGEGKGNEKRGVKGRHRERDRDKDKDKEGRICHHVSSLTSMLSLNMMYLIPTLSE</sequence>
<name>A0A8D8VS14_9HEMI</name>
<organism evidence="2">
    <name type="scientific">Cacopsylla melanoneura</name>
    <dbReference type="NCBI Taxonomy" id="428564"/>
    <lineage>
        <taxon>Eukaryota</taxon>
        <taxon>Metazoa</taxon>
        <taxon>Ecdysozoa</taxon>
        <taxon>Arthropoda</taxon>
        <taxon>Hexapoda</taxon>
        <taxon>Insecta</taxon>
        <taxon>Pterygota</taxon>
        <taxon>Neoptera</taxon>
        <taxon>Paraneoptera</taxon>
        <taxon>Hemiptera</taxon>
        <taxon>Sternorrhyncha</taxon>
        <taxon>Psylloidea</taxon>
        <taxon>Psyllidae</taxon>
        <taxon>Psyllinae</taxon>
        <taxon>Cacopsylla</taxon>
    </lineage>
</organism>